<keyword evidence="4" id="KW-0805">Transcription regulation</keyword>
<dbReference type="Pfam" id="PF00847">
    <property type="entry name" value="AP2"/>
    <property type="match status" value="1"/>
</dbReference>
<comment type="similarity">
    <text evidence="9">Belongs to the AP2/ERF transcription factor family. ERF subfamily.</text>
</comment>
<evidence type="ECO:0000256" key="3">
    <source>
        <dbReference type="ARBA" id="ARBA00022821"/>
    </source>
</evidence>
<dbReference type="SUPFAM" id="SSF54171">
    <property type="entry name" value="DNA-binding domain"/>
    <property type="match status" value="1"/>
</dbReference>
<dbReference type="GO" id="GO:0006952">
    <property type="term" value="P:defense response"/>
    <property type="evidence" value="ECO:0007669"/>
    <property type="project" value="UniProtKB-KW"/>
</dbReference>
<reference evidence="12" key="1">
    <citation type="submission" date="2019-08" db="EMBL/GenBank/DDBJ databases">
        <title>Reference gene set and small RNA set construction with multiple tissues from Davidia involucrata Baill.</title>
        <authorList>
            <person name="Yang H."/>
            <person name="Zhou C."/>
            <person name="Li G."/>
            <person name="Wang J."/>
            <person name="Gao P."/>
            <person name="Wang M."/>
            <person name="Wang R."/>
            <person name="Zhao Y."/>
        </authorList>
    </citation>
    <scope>NUCLEOTIDE SEQUENCE</scope>
    <source>
        <tissue evidence="12">Mixed with DoveR01_LX</tissue>
    </source>
</reference>
<keyword evidence="3" id="KW-0611">Plant defense</keyword>
<dbReference type="InterPro" id="IPR016177">
    <property type="entry name" value="DNA-bd_dom_sf"/>
</dbReference>
<dbReference type="CDD" id="cd00018">
    <property type="entry name" value="AP2"/>
    <property type="match status" value="1"/>
</dbReference>
<evidence type="ECO:0000256" key="5">
    <source>
        <dbReference type="ARBA" id="ARBA00023125"/>
    </source>
</evidence>
<keyword evidence="5" id="KW-0238">DNA-binding</keyword>
<evidence type="ECO:0000256" key="4">
    <source>
        <dbReference type="ARBA" id="ARBA00023015"/>
    </source>
</evidence>
<keyword evidence="7" id="KW-0804">Transcription</keyword>
<keyword evidence="8" id="KW-0539">Nucleus</keyword>
<dbReference type="PANTHER" id="PTHR31657:SF73">
    <property type="entry name" value="OS02G0752800 PROTEIN"/>
    <property type="match status" value="1"/>
</dbReference>
<dbReference type="FunFam" id="3.30.730.10:FF:000001">
    <property type="entry name" value="Ethylene-responsive transcription factor 2"/>
    <property type="match status" value="1"/>
</dbReference>
<evidence type="ECO:0000256" key="6">
    <source>
        <dbReference type="ARBA" id="ARBA00023159"/>
    </source>
</evidence>
<dbReference type="GO" id="GO:0000976">
    <property type="term" value="F:transcription cis-regulatory region binding"/>
    <property type="evidence" value="ECO:0007669"/>
    <property type="project" value="UniProtKB-ARBA"/>
</dbReference>
<dbReference type="GO" id="GO:0009873">
    <property type="term" value="P:ethylene-activated signaling pathway"/>
    <property type="evidence" value="ECO:0007669"/>
    <property type="project" value="UniProtKB-KW"/>
</dbReference>
<evidence type="ECO:0000313" key="12">
    <source>
        <dbReference type="EMBL" id="MPA57664.1"/>
    </source>
</evidence>
<accession>A0A5B7AMS5</accession>
<protein>
    <submittedName>
        <fullName evidence="12">Putative ethylene-responsive transcription factor RAP2-4-like</fullName>
    </submittedName>
</protein>
<evidence type="ECO:0000256" key="2">
    <source>
        <dbReference type="ARBA" id="ARBA00022745"/>
    </source>
</evidence>
<evidence type="ECO:0000256" key="10">
    <source>
        <dbReference type="SAM" id="MobiDB-lite"/>
    </source>
</evidence>
<evidence type="ECO:0000256" key="8">
    <source>
        <dbReference type="ARBA" id="ARBA00023242"/>
    </source>
</evidence>
<dbReference type="PRINTS" id="PR00367">
    <property type="entry name" value="ETHRSPELEMNT"/>
</dbReference>
<dbReference type="InterPro" id="IPR036955">
    <property type="entry name" value="AP2/ERF_dom_sf"/>
</dbReference>
<evidence type="ECO:0000256" key="9">
    <source>
        <dbReference type="ARBA" id="ARBA00024343"/>
    </source>
</evidence>
<sequence>MRMAATMDLWSSTSLQSDPFRGGELMEALEPFMKSASPTSTSTSNPSSSTTTQSLSSSSSSKPSASTSDSFPFNYCYFSPSVSSQPSMYPDGCSTSTTHLFSQGLSTHDPIGLAQPGSIGLSHLTPSQIQQIQAQIHLQQQPQLTATSFHNQWPSQQQQQALHFLGPKPILMKQVGSPPKPTKLYRGVRQRHWGKWVAEIRLPKNRTRLWLGTFDTAEEAALAYDKAAYKLRGDFAKLNFPNLRHEGSHIGDYKPLHSSVDAKLQAICQSLAQGKSIDAKKSSKARSAAAAAAAAAVSEDTAAAEEGCKVEAGSSSPVMTESDGSAGSSPLSDITFAGFTEDEPNWDVCSENFMLQKYPSYEIDWASI</sequence>
<dbReference type="SMART" id="SM00380">
    <property type="entry name" value="AP2"/>
    <property type="match status" value="1"/>
</dbReference>
<dbReference type="GO" id="GO:0005634">
    <property type="term" value="C:nucleus"/>
    <property type="evidence" value="ECO:0007669"/>
    <property type="project" value="UniProtKB-SubCell"/>
</dbReference>
<organism evidence="12">
    <name type="scientific">Davidia involucrata</name>
    <name type="common">Dove tree</name>
    <dbReference type="NCBI Taxonomy" id="16924"/>
    <lineage>
        <taxon>Eukaryota</taxon>
        <taxon>Viridiplantae</taxon>
        <taxon>Streptophyta</taxon>
        <taxon>Embryophyta</taxon>
        <taxon>Tracheophyta</taxon>
        <taxon>Spermatophyta</taxon>
        <taxon>Magnoliopsida</taxon>
        <taxon>eudicotyledons</taxon>
        <taxon>Gunneridae</taxon>
        <taxon>Pentapetalae</taxon>
        <taxon>asterids</taxon>
        <taxon>Cornales</taxon>
        <taxon>Nyssaceae</taxon>
        <taxon>Davidia</taxon>
    </lineage>
</organism>
<feature type="domain" description="AP2/ERF" evidence="11">
    <location>
        <begin position="184"/>
        <end position="241"/>
    </location>
</feature>
<keyword evidence="6" id="KW-0010">Activator</keyword>
<evidence type="ECO:0000256" key="1">
    <source>
        <dbReference type="ARBA" id="ARBA00004123"/>
    </source>
</evidence>
<evidence type="ECO:0000256" key="7">
    <source>
        <dbReference type="ARBA" id="ARBA00023163"/>
    </source>
</evidence>
<dbReference type="PANTHER" id="PTHR31657">
    <property type="entry name" value="ETHYLENE-RESPONSIVE TRANSCRIPTION FACTOR ERF061"/>
    <property type="match status" value="1"/>
</dbReference>
<dbReference type="GO" id="GO:0003700">
    <property type="term" value="F:DNA-binding transcription factor activity"/>
    <property type="evidence" value="ECO:0007669"/>
    <property type="project" value="InterPro"/>
</dbReference>
<dbReference type="EMBL" id="GHES01027105">
    <property type="protein sequence ID" value="MPA57664.1"/>
    <property type="molecule type" value="Transcribed_RNA"/>
</dbReference>
<dbReference type="InterPro" id="IPR001471">
    <property type="entry name" value="AP2/ERF_dom"/>
</dbReference>
<dbReference type="PROSITE" id="PS51032">
    <property type="entry name" value="AP2_ERF"/>
    <property type="match status" value="1"/>
</dbReference>
<proteinExistence type="inferred from homology"/>
<name>A0A5B7AMS5_DAVIN</name>
<keyword evidence="2" id="KW-0936">Ethylene signaling pathway</keyword>
<feature type="region of interest" description="Disordered" evidence="10">
    <location>
        <begin position="309"/>
        <end position="329"/>
    </location>
</feature>
<dbReference type="Gene3D" id="3.30.730.10">
    <property type="entry name" value="AP2/ERF domain"/>
    <property type="match status" value="1"/>
</dbReference>
<comment type="subcellular location">
    <subcellularLocation>
        <location evidence="1">Nucleus</location>
    </subcellularLocation>
</comment>
<feature type="compositionally biased region" description="Polar residues" evidence="10">
    <location>
        <begin position="313"/>
        <end position="329"/>
    </location>
</feature>
<feature type="region of interest" description="Disordered" evidence="10">
    <location>
        <begin position="30"/>
        <end position="68"/>
    </location>
</feature>
<dbReference type="InterPro" id="IPR051758">
    <property type="entry name" value="ERF/AP2-like"/>
</dbReference>
<evidence type="ECO:0000259" key="11">
    <source>
        <dbReference type="PROSITE" id="PS51032"/>
    </source>
</evidence>
<dbReference type="AlphaFoldDB" id="A0A5B7AMS5"/>
<feature type="compositionally biased region" description="Low complexity" evidence="10">
    <location>
        <begin position="35"/>
        <end position="68"/>
    </location>
</feature>
<gene>
    <name evidence="12" type="ORF">Din_027105</name>
</gene>